<dbReference type="OMA" id="MCEPFIF"/>
<dbReference type="GO" id="GO:0004867">
    <property type="term" value="F:serine-type endopeptidase inhibitor activity"/>
    <property type="evidence" value="ECO:0007669"/>
    <property type="project" value="InterPro"/>
</dbReference>
<dbReference type="STRING" id="10141.ENSCPOP00000012186"/>
<reference evidence="4" key="1">
    <citation type="journal article" date="2011" name="Nature">
        <title>A high-resolution map of human evolutionary constraint using 29 mammals.</title>
        <authorList>
            <person name="Lindblad-Toh K."/>
            <person name="Garber M."/>
            <person name="Zuk O."/>
            <person name="Lin M.F."/>
            <person name="Parker B.J."/>
            <person name="Washietl S."/>
            <person name="Kheradpour P."/>
            <person name="Ernst J."/>
            <person name="Jordan G."/>
            <person name="Mauceli E."/>
            <person name="Ward L.D."/>
            <person name="Lowe C.B."/>
            <person name="Holloway A.K."/>
            <person name="Clamp M."/>
            <person name="Gnerre S."/>
            <person name="Alfoldi J."/>
            <person name="Beal K."/>
            <person name="Chang J."/>
            <person name="Clawson H."/>
            <person name="Cuff J."/>
            <person name="Di Palma F."/>
            <person name="Fitzgerald S."/>
            <person name="Flicek P."/>
            <person name="Guttman M."/>
            <person name="Hubisz M.J."/>
            <person name="Jaffe D.B."/>
            <person name="Jungreis I."/>
            <person name="Kent W.J."/>
            <person name="Kostka D."/>
            <person name="Lara M."/>
            <person name="Martins A.L."/>
            <person name="Massingham T."/>
            <person name="Moltke I."/>
            <person name="Raney B.J."/>
            <person name="Rasmussen M.D."/>
            <person name="Robinson J."/>
            <person name="Stark A."/>
            <person name="Vilella A.J."/>
            <person name="Wen J."/>
            <person name="Xie X."/>
            <person name="Zody M.C."/>
            <person name="Baldwin J."/>
            <person name="Bloom T."/>
            <person name="Chin C.W."/>
            <person name="Heiman D."/>
            <person name="Nicol R."/>
            <person name="Nusbaum C."/>
            <person name="Young S."/>
            <person name="Wilkinson J."/>
            <person name="Worley K.C."/>
            <person name="Kovar C.L."/>
            <person name="Muzny D.M."/>
            <person name="Gibbs R.A."/>
            <person name="Cree A."/>
            <person name="Dihn H.H."/>
            <person name="Fowler G."/>
            <person name="Jhangiani S."/>
            <person name="Joshi V."/>
            <person name="Lee S."/>
            <person name="Lewis L.R."/>
            <person name="Nazareth L.V."/>
            <person name="Okwuonu G."/>
            <person name="Santibanez J."/>
            <person name="Warren W.C."/>
            <person name="Mardis E.R."/>
            <person name="Weinstock G.M."/>
            <person name="Wilson R.K."/>
            <person name="Delehaunty K."/>
            <person name="Dooling D."/>
            <person name="Fronik C."/>
            <person name="Fulton L."/>
            <person name="Fulton B."/>
            <person name="Graves T."/>
            <person name="Minx P."/>
            <person name="Sodergren E."/>
            <person name="Birney E."/>
            <person name="Margulies E.H."/>
            <person name="Herrero J."/>
            <person name="Green E.D."/>
            <person name="Haussler D."/>
            <person name="Siepel A."/>
            <person name="Goldman N."/>
            <person name="Pollard K.S."/>
            <person name="Pedersen J.S."/>
            <person name="Lander E.S."/>
            <person name="Kellis M."/>
        </authorList>
    </citation>
    <scope>NUCLEOTIDE SEQUENCE [LARGE SCALE GENOMIC DNA]</scope>
    <source>
        <strain evidence="4">2N</strain>
    </source>
</reference>
<name>H0VNY5_CAVPO</name>
<dbReference type="PANTHER" id="PTHR10083:SF374">
    <property type="entry name" value="BPTI_KUNITZ INHIBITOR DOMAIN-CONTAINING PROTEIN"/>
    <property type="match status" value="1"/>
</dbReference>
<evidence type="ECO:0000259" key="2">
    <source>
        <dbReference type="PROSITE" id="PS50279"/>
    </source>
</evidence>
<organism evidence="3 4">
    <name type="scientific">Cavia porcellus</name>
    <name type="common">Guinea pig</name>
    <dbReference type="NCBI Taxonomy" id="10141"/>
    <lineage>
        <taxon>Eukaryota</taxon>
        <taxon>Metazoa</taxon>
        <taxon>Chordata</taxon>
        <taxon>Craniata</taxon>
        <taxon>Vertebrata</taxon>
        <taxon>Euteleostomi</taxon>
        <taxon>Mammalia</taxon>
        <taxon>Eutheria</taxon>
        <taxon>Euarchontoglires</taxon>
        <taxon>Glires</taxon>
        <taxon>Rodentia</taxon>
        <taxon>Hystricomorpha</taxon>
        <taxon>Caviidae</taxon>
        <taxon>Cavia</taxon>
    </lineage>
</organism>
<evidence type="ECO:0000256" key="1">
    <source>
        <dbReference type="ARBA" id="ARBA00023157"/>
    </source>
</evidence>
<dbReference type="GO" id="GO:0005615">
    <property type="term" value="C:extracellular space"/>
    <property type="evidence" value="ECO:0007669"/>
    <property type="project" value="TreeGrafter"/>
</dbReference>
<protein>
    <recommendedName>
        <fullName evidence="2">BPTI/Kunitz inhibitor domain-containing protein</fullName>
    </recommendedName>
</protein>
<dbReference type="PRINTS" id="PR00759">
    <property type="entry name" value="BASICPTASE"/>
</dbReference>
<keyword evidence="4" id="KW-1185">Reference proteome</keyword>
<dbReference type="SMART" id="SM00131">
    <property type="entry name" value="KU"/>
    <property type="match status" value="1"/>
</dbReference>
<evidence type="ECO:0000313" key="3">
    <source>
        <dbReference type="Ensembl" id="ENSCPOP00000012186.3"/>
    </source>
</evidence>
<dbReference type="SUPFAM" id="SSF57362">
    <property type="entry name" value="BPTI-like"/>
    <property type="match status" value="1"/>
</dbReference>
<dbReference type="HOGENOM" id="CLU_164133_4_3_1"/>
<dbReference type="VEuPathDB" id="HostDB:ENSCPOG00000013534"/>
<keyword evidence="1" id="KW-1015">Disulfide bond</keyword>
<dbReference type="Pfam" id="PF00014">
    <property type="entry name" value="Kunitz_BPTI"/>
    <property type="match status" value="1"/>
</dbReference>
<dbReference type="Proteomes" id="UP000005447">
    <property type="component" value="Unassembled WGS sequence"/>
</dbReference>
<dbReference type="InterPro" id="IPR050098">
    <property type="entry name" value="TFPI/VKTCI-like"/>
</dbReference>
<dbReference type="InterPro" id="IPR002223">
    <property type="entry name" value="Kunitz_BPTI"/>
</dbReference>
<feature type="domain" description="BPTI/Kunitz inhibitor" evidence="2">
    <location>
        <begin position="5"/>
        <end position="55"/>
    </location>
</feature>
<dbReference type="PANTHER" id="PTHR10083">
    <property type="entry name" value="KUNITZ-TYPE PROTEASE INHIBITOR-RELATED"/>
    <property type="match status" value="1"/>
</dbReference>
<dbReference type="Ensembl" id="ENSCPOT00000013669.3">
    <property type="protein sequence ID" value="ENSCPOP00000012186.3"/>
    <property type="gene ID" value="ENSCPOG00000013534.4"/>
</dbReference>
<reference evidence="3" key="2">
    <citation type="submission" date="2025-08" db="UniProtKB">
        <authorList>
            <consortium name="Ensembl"/>
        </authorList>
    </citation>
    <scope>IDENTIFICATION</scope>
    <source>
        <strain evidence="3">2N</strain>
    </source>
</reference>
<evidence type="ECO:0000313" key="4">
    <source>
        <dbReference type="Proteomes" id="UP000005447"/>
    </source>
</evidence>
<dbReference type="Gene3D" id="4.10.410.10">
    <property type="entry name" value="Pancreatic trypsin inhibitor Kunitz domain"/>
    <property type="match status" value="1"/>
</dbReference>
<dbReference type="PROSITE" id="PS50279">
    <property type="entry name" value="BPTI_KUNITZ_2"/>
    <property type="match status" value="1"/>
</dbReference>
<accession>H0VNY5</accession>
<dbReference type="InterPro" id="IPR020901">
    <property type="entry name" value="Prtase_inh_Kunz-CS"/>
</dbReference>
<dbReference type="InterPro" id="IPR036880">
    <property type="entry name" value="Kunitz_BPTI_sf"/>
</dbReference>
<dbReference type="eggNOG" id="KOG4295">
    <property type="taxonomic scope" value="Eukaryota"/>
</dbReference>
<dbReference type="GeneTree" id="ENSGT00440000034744"/>
<proteinExistence type="predicted"/>
<dbReference type="AlphaFoldDB" id="H0VNY5"/>
<dbReference type="EMBL" id="AAKN02039548">
    <property type="status" value="NOT_ANNOTATED_CDS"/>
    <property type="molecule type" value="Genomic_DNA"/>
</dbReference>
<reference evidence="3" key="3">
    <citation type="submission" date="2025-09" db="UniProtKB">
        <authorList>
            <consortium name="Ensembl"/>
        </authorList>
    </citation>
    <scope>IDENTIFICATION</scope>
    <source>
        <strain evidence="3">2N</strain>
    </source>
</reference>
<dbReference type="InParanoid" id="H0VNY5"/>
<dbReference type="PROSITE" id="PS00280">
    <property type="entry name" value="BPTI_KUNITZ_1"/>
    <property type="match status" value="1"/>
</dbReference>
<sequence length="60" mass="7249">TRERCNYPPLRGHCKFNFHRYYYNTLTFLCEPFIFSGCGGNRNSFKHKHICEQVCMLKKN</sequence>